<gene>
    <name evidence="2" type="ORF">E0Z10_g6008</name>
</gene>
<keyword evidence="3" id="KW-1185">Reference proteome</keyword>
<organism evidence="2 3">
    <name type="scientific">Xylaria hypoxylon</name>
    <dbReference type="NCBI Taxonomy" id="37992"/>
    <lineage>
        <taxon>Eukaryota</taxon>
        <taxon>Fungi</taxon>
        <taxon>Dikarya</taxon>
        <taxon>Ascomycota</taxon>
        <taxon>Pezizomycotina</taxon>
        <taxon>Sordariomycetes</taxon>
        <taxon>Xylariomycetidae</taxon>
        <taxon>Xylariales</taxon>
        <taxon>Xylariaceae</taxon>
        <taxon>Xylaria</taxon>
    </lineage>
</organism>
<dbReference type="AlphaFoldDB" id="A0A4Z0YUD5"/>
<evidence type="ECO:0000313" key="3">
    <source>
        <dbReference type="Proteomes" id="UP000297716"/>
    </source>
</evidence>
<proteinExistence type="predicted"/>
<sequence>MRRSRLLASEMTRLVKTIETFMEEVRYLRQRLDSAEKRLDDTAKSGAGWLLWGIEGLENLVREKFDGLEEKIALAAEKKDGTELPIHKKTTY</sequence>
<reference evidence="2 3" key="1">
    <citation type="submission" date="2019-03" db="EMBL/GenBank/DDBJ databases">
        <title>Draft genome sequence of Xylaria hypoxylon DSM 108379, a ubiquitous saprotrophic-parasitic fungi on hardwood.</title>
        <authorList>
            <person name="Buettner E."/>
            <person name="Leonhardt S."/>
            <person name="Gebauer A.M."/>
            <person name="Liers C."/>
            <person name="Hofrichter M."/>
            <person name="Kellner H."/>
        </authorList>
    </citation>
    <scope>NUCLEOTIDE SEQUENCE [LARGE SCALE GENOMIC DNA]</scope>
    <source>
        <strain evidence="2 3">DSM 108379</strain>
    </source>
</reference>
<feature type="coiled-coil region" evidence="1">
    <location>
        <begin position="18"/>
        <end position="45"/>
    </location>
</feature>
<comment type="caution">
    <text evidence="2">The sequence shown here is derived from an EMBL/GenBank/DDBJ whole genome shotgun (WGS) entry which is preliminary data.</text>
</comment>
<keyword evidence="1" id="KW-0175">Coiled coil</keyword>
<dbReference type="EMBL" id="SKBN01000116">
    <property type="protein sequence ID" value="TGJ82755.1"/>
    <property type="molecule type" value="Genomic_DNA"/>
</dbReference>
<protein>
    <submittedName>
        <fullName evidence="2">Uncharacterized protein</fullName>
    </submittedName>
</protein>
<name>A0A4Z0YUD5_9PEZI</name>
<dbReference type="Proteomes" id="UP000297716">
    <property type="component" value="Unassembled WGS sequence"/>
</dbReference>
<evidence type="ECO:0000313" key="2">
    <source>
        <dbReference type="EMBL" id="TGJ82755.1"/>
    </source>
</evidence>
<accession>A0A4Z0YUD5</accession>
<evidence type="ECO:0000256" key="1">
    <source>
        <dbReference type="SAM" id="Coils"/>
    </source>
</evidence>